<evidence type="ECO:0000313" key="2">
    <source>
        <dbReference type="Proteomes" id="UP000093903"/>
    </source>
</evidence>
<sequence>MVFSLQNNFSEGFFSESTLFDLDSYVSDYDSKYIVGDIDRIFYDPAWDDENYLGFLSSKDEQSSNSFPIHDALLSNVSIKVVTVQAPFALSLGTSKQYIIRGRRTNYRGKVAVHCSAKRPSKNVLNQFSFSPSDFPLGKIIGFAELTDCLLIDSFFLSQQSELELQGNQWAVGKFAWKLENFTPISQMISVSSRGSIWDLKSDLAFQMPSPTFSLKSGDFVLNGRLGQVIDSPSSGSICVQYSDCVKSYDDLTSLLFLPTDLVLYFSGLSTSCQKSSSYIPTGSLVQYVENKKLKSGFVASYPKVSSDRDPNNVNHWRWGYYYEVKVDTRWRNRTLSVPCYLVEDVRIMIDMDLSISSIIDFILKNRRSR</sequence>
<dbReference type="SUPFAM" id="SSF88697">
    <property type="entry name" value="PUA domain-like"/>
    <property type="match status" value="1"/>
</dbReference>
<reference evidence="1 2" key="1">
    <citation type="submission" date="2016-05" db="EMBL/GenBank/DDBJ databases">
        <title>First complete genome of the cyanobacterium Cylindrospermopsis raciborskii CS505, containing a circular chromosome and a single extrachromosomal element.</title>
        <authorList>
            <person name="Fuentes J."/>
            <person name="Tamames J."/>
            <person name="Allen E."/>
            <person name="Plominski A."/>
            <person name="Vasquez M."/>
        </authorList>
    </citation>
    <scope>NUCLEOTIDE SEQUENCE [LARGE SCALE GENOMIC DNA]</scope>
    <source>
        <strain evidence="1 2">CS505</strain>
    </source>
</reference>
<evidence type="ECO:0000313" key="1">
    <source>
        <dbReference type="EMBL" id="OBU74785.1"/>
    </source>
</evidence>
<gene>
    <name evidence="1" type="ORF">A9P98_17590</name>
</gene>
<comment type="caution">
    <text evidence="1">The sequence shown here is derived from an EMBL/GenBank/DDBJ whole genome shotgun (WGS) entry which is preliminary data.</text>
</comment>
<proteinExistence type="predicted"/>
<dbReference type="RefSeq" id="WP_006276778.1">
    <property type="nucleotide sequence ID" value="NZ_ACYA01000027.1"/>
</dbReference>
<dbReference type="Gene3D" id="2.30.130.30">
    <property type="entry name" value="Hypothetical protein"/>
    <property type="match status" value="1"/>
</dbReference>
<dbReference type="Proteomes" id="UP000093903">
    <property type="component" value="Unassembled WGS sequence"/>
</dbReference>
<dbReference type="EMBL" id="LYXA01000003">
    <property type="protein sequence ID" value="OBU74785.1"/>
    <property type="molecule type" value="Genomic_DNA"/>
</dbReference>
<dbReference type="InterPro" id="IPR015947">
    <property type="entry name" value="PUA-like_sf"/>
</dbReference>
<protein>
    <submittedName>
        <fullName evidence="1">Uncharacterized protein</fullName>
    </submittedName>
</protein>
<accession>A0A853M8D8</accession>
<organism evidence="1 2">
    <name type="scientific">Cylindrospermopsis raciborskii CS-505</name>
    <dbReference type="NCBI Taxonomy" id="533240"/>
    <lineage>
        <taxon>Bacteria</taxon>
        <taxon>Bacillati</taxon>
        <taxon>Cyanobacteriota</taxon>
        <taxon>Cyanophyceae</taxon>
        <taxon>Nostocales</taxon>
        <taxon>Aphanizomenonaceae</taxon>
        <taxon>Cylindrospermopsis</taxon>
    </lineage>
</organism>
<dbReference type="AlphaFoldDB" id="A0A853M8D8"/>
<name>A0A853M8D8_9CYAN</name>